<dbReference type="PANTHER" id="PTHR32385:SF15">
    <property type="entry name" value="INOSITOL PHOSPHOCERAMIDE MANNOSYLTRANSFERASE 1"/>
    <property type="match status" value="1"/>
</dbReference>
<dbReference type="RefSeq" id="WP_172344720.1">
    <property type="nucleotide sequence ID" value="NZ_CATJFF010000071.1"/>
</dbReference>
<comment type="caution">
    <text evidence="2">The sequence shown here is derived from an EMBL/GenBank/DDBJ whole genome shotgun (WGS) entry which is preliminary data.</text>
</comment>
<dbReference type="SUPFAM" id="SSF53448">
    <property type="entry name" value="Nucleotide-diphospho-sugar transferases"/>
    <property type="match status" value="1"/>
</dbReference>
<dbReference type="InterPro" id="IPR007577">
    <property type="entry name" value="GlycoTrfase_DXD_sugar-bd_CS"/>
</dbReference>
<accession>A0ABX2B155</accession>
<dbReference type="EMBL" id="JABKKJ010000009">
    <property type="protein sequence ID" value="NPE25231.1"/>
    <property type="molecule type" value="Genomic_DNA"/>
</dbReference>
<sequence>MGTTLNFNIPKTIHLCWFSDEEYPEKIQLCINSWQHILPDFHIRHWTRKDAMSIECPFVDEALSLNKWAFAADVIRLYALYEEGGVYLDSDILIKRRFDEFIKTPTVLFQEYHDNDVKRNPKGMISLNGTNNMPGKTVSGIGIQAAFIISAPHQPLIKELLDIYKQRHFKLSDGRLQQEPIAPSLYAMALEKHGYRYLDKKQNVLGADIYPSCFVAGHKSEDTRNAFAIHLVAHSWKKRNWFWRMLHK</sequence>
<dbReference type="Pfam" id="PF04488">
    <property type="entry name" value="Gly_transf_sug"/>
    <property type="match status" value="1"/>
</dbReference>
<evidence type="ECO:0000256" key="1">
    <source>
        <dbReference type="ARBA" id="ARBA00022679"/>
    </source>
</evidence>
<organism evidence="2 3">
    <name type="scientific">Xylanibacter caecicola</name>
    <dbReference type="NCBI Taxonomy" id="2736294"/>
    <lineage>
        <taxon>Bacteria</taxon>
        <taxon>Pseudomonadati</taxon>
        <taxon>Bacteroidota</taxon>
        <taxon>Bacteroidia</taxon>
        <taxon>Bacteroidales</taxon>
        <taxon>Prevotellaceae</taxon>
        <taxon>Xylanibacter</taxon>
    </lineage>
</organism>
<name>A0ABX2B155_9BACT</name>
<proteinExistence type="predicted"/>
<gene>
    <name evidence="2" type="ORF">HPS54_06840</name>
</gene>
<evidence type="ECO:0008006" key="4">
    <source>
        <dbReference type="Google" id="ProtNLM"/>
    </source>
</evidence>
<dbReference type="InterPro" id="IPR029044">
    <property type="entry name" value="Nucleotide-diphossugar_trans"/>
</dbReference>
<dbReference type="PANTHER" id="PTHR32385">
    <property type="entry name" value="MANNOSYL PHOSPHORYLINOSITOL CERAMIDE SYNTHASE"/>
    <property type="match status" value="1"/>
</dbReference>
<dbReference type="Gene3D" id="3.90.550.20">
    <property type="match status" value="1"/>
</dbReference>
<keyword evidence="3" id="KW-1185">Reference proteome</keyword>
<dbReference type="Proteomes" id="UP000820977">
    <property type="component" value="Unassembled WGS sequence"/>
</dbReference>
<evidence type="ECO:0000313" key="2">
    <source>
        <dbReference type="EMBL" id="NPE25231.1"/>
    </source>
</evidence>
<dbReference type="InterPro" id="IPR051706">
    <property type="entry name" value="Glycosyltransferase_domain"/>
</dbReference>
<keyword evidence="1" id="KW-0808">Transferase</keyword>
<protein>
    <recommendedName>
        <fullName evidence="4">Glycosyl transferase</fullName>
    </recommendedName>
</protein>
<evidence type="ECO:0000313" key="3">
    <source>
        <dbReference type="Proteomes" id="UP000820977"/>
    </source>
</evidence>
<reference evidence="2 3" key="1">
    <citation type="submission" date="2020-05" db="EMBL/GenBank/DDBJ databases">
        <title>Distinct polysaccharide utilization as determinants for interspecies competition between intestinal Prevotella spp.</title>
        <authorList>
            <person name="Galvez E.J.C."/>
            <person name="Iljazovic A."/>
            <person name="Strowig T."/>
        </authorList>
    </citation>
    <scope>NUCLEOTIDE SEQUENCE [LARGE SCALE GENOMIC DNA]</scope>
    <source>
        <strain evidence="2 3">PCHR</strain>
    </source>
</reference>